<keyword evidence="3" id="KW-1185">Reference proteome</keyword>
<gene>
    <name evidence="2" type="ORF">LTRI10_LOCUS30352</name>
</gene>
<feature type="compositionally biased region" description="Basic and acidic residues" evidence="1">
    <location>
        <begin position="50"/>
        <end position="64"/>
    </location>
</feature>
<feature type="compositionally biased region" description="Polar residues" evidence="1">
    <location>
        <begin position="107"/>
        <end position="117"/>
    </location>
</feature>
<accession>A0AAV2EU87</accession>
<evidence type="ECO:0000256" key="1">
    <source>
        <dbReference type="SAM" id="MobiDB-lite"/>
    </source>
</evidence>
<feature type="region of interest" description="Disordered" evidence="1">
    <location>
        <begin position="12"/>
        <end position="117"/>
    </location>
</feature>
<protein>
    <submittedName>
        <fullName evidence="2">Uncharacterized protein</fullName>
    </submittedName>
</protein>
<feature type="compositionally biased region" description="Polar residues" evidence="1">
    <location>
        <begin position="65"/>
        <end position="77"/>
    </location>
</feature>
<reference evidence="2 3" key="1">
    <citation type="submission" date="2024-04" db="EMBL/GenBank/DDBJ databases">
        <authorList>
            <person name="Fracassetti M."/>
        </authorList>
    </citation>
    <scope>NUCLEOTIDE SEQUENCE [LARGE SCALE GENOMIC DNA]</scope>
</reference>
<dbReference type="EMBL" id="OZ034818">
    <property type="protein sequence ID" value="CAL1389501.1"/>
    <property type="molecule type" value="Genomic_DNA"/>
</dbReference>
<proteinExistence type="predicted"/>
<evidence type="ECO:0000313" key="3">
    <source>
        <dbReference type="Proteomes" id="UP001497516"/>
    </source>
</evidence>
<name>A0AAV2EU87_9ROSI</name>
<organism evidence="2 3">
    <name type="scientific">Linum trigynum</name>
    <dbReference type="NCBI Taxonomy" id="586398"/>
    <lineage>
        <taxon>Eukaryota</taxon>
        <taxon>Viridiplantae</taxon>
        <taxon>Streptophyta</taxon>
        <taxon>Embryophyta</taxon>
        <taxon>Tracheophyta</taxon>
        <taxon>Spermatophyta</taxon>
        <taxon>Magnoliopsida</taxon>
        <taxon>eudicotyledons</taxon>
        <taxon>Gunneridae</taxon>
        <taxon>Pentapetalae</taxon>
        <taxon>rosids</taxon>
        <taxon>fabids</taxon>
        <taxon>Malpighiales</taxon>
        <taxon>Linaceae</taxon>
        <taxon>Linum</taxon>
    </lineage>
</organism>
<dbReference type="AlphaFoldDB" id="A0AAV2EU87"/>
<sequence length="117" mass="12715">MARQVEALARLATAGARKDDGRGEALLAPPTDQEDTPAARRCASPSPAEEEIRKMPMADLHSEGNSDQVVQRRTSSIGRDKLTVEGSSPRCHWGNKPSSGKERRRSTSGSFLTLRQS</sequence>
<evidence type="ECO:0000313" key="2">
    <source>
        <dbReference type="EMBL" id="CAL1389501.1"/>
    </source>
</evidence>
<dbReference type="Proteomes" id="UP001497516">
    <property type="component" value="Chromosome 5"/>
</dbReference>